<name>A0A2K2TJ31_LIMFE</name>
<evidence type="ECO:0000313" key="1">
    <source>
        <dbReference type="EMBL" id="PNV57962.1"/>
    </source>
</evidence>
<proteinExistence type="predicted"/>
<gene>
    <name evidence="1" type="ORF">C1Y38_05675</name>
</gene>
<dbReference type="Proteomes" id="UP000236514">
    <property type="component" value="Unassembled WGS sequence"/>
</dbReference>
<evidence type="ECO:0000313" key="2">
    <source>
        <dbReference type="Proteomes" id="UP000236514"/>
    </source>
</evidence>
<reference evidence="1 2" key="1">
    <citation type="submission" date="2018-01" db="EMBL/GenBank/DDBJ databases">
        <title>Draft genome sequence of the feruloyl esterase-producing strain Lactobacillus fermentum CRL 1446, isolated from artisanal goat milk cheese.</title>
        <authorList>
            <person name="Abeijon Mukdsi M.C."/>
            <person name="Saavedra L."/>
            <person name="Gauffin Cano M.P."/>
            <person name="Hebert E.M."/>
            <person name="Medina R.B."/>
        </authorList>
    </citation>
    <scope>NUCLEOTIDE SEQUENCE [LARGE SCALE GENOMIC DNA]</scope>
    <source>
        <strain evidence="1 2">CRL 1446</strain>
    </source>
</reference>
<organism evidence="1 2">
    <name type="scientific">Limosilactobacillus fermentum</name>
    <name type="common">Lactobacillus fermentum</name>
    <dbReference type="NCBI Taxonomy" id="1613"/>
    <lineage>
        <taxon>Bacteria</taxon>
        <taxon>Bacillati</taxon>
        <taxon>Bacillota</taxon>
        <taxon>Bacilli</taxon>
        <taxon>Lactobacillales</taxon>
        <taxon>Lactobacillaceae</taxon>
        <taxon>Limosilactobacillus</taxon>
    </lineage>
</organism>
<dbReference type="AlphaFoldDB" id="A0A2K2TJ31"/>
<dbReference type="RefSeq" id="WP_103205457.1">
    <property type="nucleotide sequence ID" value="NZ_JAHBRU010000075.1"/>
</dbReference>
<dbReference type="EMBL" id="POTQ01000009">
    <property type="protein sequence ID" value="PNV57962.1"/>
    <property type="molecule type" value="Genomic_DNA"/>
</dbReference>
<accession>A0A2K2TJ31</accession>
<sequence length="70" mass="8223">MGEAKKPQPAPDNELWRVTEIIVPEYHIAEVEPFFGGEKRRVVYYMDKEVKVGELYKLTADLDELYMYPS</sequence>
<comment type="caution">
    <text evidence="1">The sequence shown here is derived from an EMBL/GenBank/DDBJ whole genome shotgun (WGS) entry which is preliminary data.</text>
</comment>
<protein>
    <submittedName>
        <fullName evidence="1">Uncharacterized protein</fullName>
    </submittedName>
</protein>